<proteinExistence type="predicted"/>
<evidence type="ECO:0000313" key="9">
    <source>
        <dbReference type="Ensembl" id="ENSPREP00000012225.1"/>
    </source>
</evidence>
<dbReference type="InterPro" id="IPR011009">
    <property type="entry name" value="Kinase-like_dom_sf"/>
</dbReference>
<dbReference type="Proteomes" id="UP000242638">
    <property type="component" value="Unassembled WGS sequence"/>
</dbReference>
<dbReference type="PANTHER" id="PTHR43895">
    <property type="entry name" value="CALCIUM/CALMODULIN-DEPENDENT PROTEIN KINASE KINASE-RELATED"/>
    <property type="match status" value="1"/>
</dbReference>
<evidence type="ECO:0000256" key="5">
    <source>
        <dbReference type="ARBA" id="ARBA00022840"/>
    </source>
</evidence>
<accession>A0A3P9NRM4</accession>
<dbReference type="Pfam" id="PF00069">
    <property type="entry name" value="Pkinase"/>
    <property type="match status" value="1"/>
</dbReference>
<dbReference type="InterPro" id="IPR000719">
    <property type="entry name" value="Prot_kinase_dom"/>
</dbReference>
<dbReference type="AlphaFoldDB" id="A0A3P9NRM4"/>
<feature type="domain" description="Protein kinase" evidence="8">
    <location>
        <begin position="120"/>
        <end position="408"/>
    </location>
</feature>
<name>A0A3P9NRM4_POERE</name>
<keyword evidence="7" id="KW-0812">Transmembrane</keyword>
<evidence type="ECO:0000313" key="10">
    <source>
        <dbReference type="Proteomes" id="UP000242638"/>
    </source>
</evidence>
<feature type="compositionally biased region" description="Polar residues" evidence="6">
    <location>
        <begin position="14"/>
        <end position="24"/>
    </location>
</feature>
<dbReference type="SUPFAM" id="SSF56112">
    <property type="entry name" value="Protein kinase-like (PK-like)"/>
    <property type="match status" value="1"/>
</dbReference>
<dbReference type="GO" id="GO:0061762">
    <property type="term" value="P:CAMKK-AMPK signaling cascade"/>
    <property type="evidence" value="ECO:0007669"/>
    <property type="project" value="TreeGrafter"/>
</dbReference>
<dbReference type="SMART" id="SM00220">
    <property type="entry name" value="S_TKc"/>
    <property type="match status" value="1"/>
</dbReference>
<evidence type="ECO:0000256" key="2">
    <source>
        <dbReference type="ARBA" id="ARBA00022679"/>
    </source>
</evidence>
<feature type="transmembrane region" description="Helical" evidence="7">
    <location>
        <begin position="313"/>
        <end position="346"/>
    </location>
</feature>
<feature type="region of interest" description="Disordered" evidence="6">
    <location>
        <begin position="1"/>
        <end position="58"/>
    </location>
</feature>
<keyword evidence="2" id="KW-0808">Transferase</keyword>
<keyword evidence="1" id="KW-0723">Serine/threonine-protein kinase</keyword>
<evidence type="ECO:0000256" key="3">
    <source>
        <dbReference type="ARBA" id="ARBA00022741"/>
    </source>
</evidence>
<evidence type="ECO:0000256" key="4">
    <source>
        <dbReference type="ARBA" id="ARBA00022777"/>
    </source>
</evidence>
<dbReference type="InterPro" id="IPR008271">
    <property type="entry name" value="Ser/Thr_kinase_AS"/>
</dbReference>
<evidence type="ECO:0000256" key="7">
    <source>
        <dbReference type="SAM" id="Phobius"/>
    </source>
</evidence>
<reference evidence="9" key="2">
    <citation type="submission" date="2025-08" db="UniProtKB">
        <authorList>
            <consortium name="Ensembl"/>
        </authorList>
    </citation>
    <scope>IDENTIFICATION</scope>
    <source>
        <strain evidence="9">Guanapo</strain>
    </source>
</reference>
<feature type="compositionally biased region" description="Polar residues" evidence="6">
    <location>
        <begin position="38"/>
        <end position="52"/>
    </location>
</feature>
<feature type="region of interest" description="Disordered" evidence="6">
    <location>
        <begin position="81"/>
        <end position="102"/>
    </location>
</feature>
<evidence type="ECO:0000259" key="8">
    <source>
        <dbReference type="PROSITE" id="PS50011"/>
    </source>
</evidence>
<dbReference type="PANTHER" id="PTHR43895:SF26">
    <property type="entry name" value="CALCIUM_CALMODULIN DEPENDENT PROTEIN KINASE KINASE 1"/>
    <property type="match status" value="1"/>
</dbReference>
<organism evidence="9 10">
    <name type="scientific">Poecilia reticulata</name>
    <name type="common">Guppy</name>
    <name type="synonym">Acanthophacelus reticulatus</name>
    <dbReference type="NCBI Taxonomy" id="8081"/>
    <lineage>
        <taxon>Eukaryota</taxon>
        <taxon>Metazoa</taxon>
        <taxon>Chordata</taxon>
        <taxon>Craniata</taxon>
        <taxon>Vertebrata</taxon>
        <taxon>Euteleostomi</taxon>
        <taxon>Actinopterygii</taxon>
        <taxon>Neopterygii</taxon>
        <taxon>Teleostei</taxon>
        <taxon>Neoteleostei</taxon>
        <taxon>Acanthomorphata</taxon>
        <taxon>Ovalentaria</taxon>
        <taxon>Atherinomorphae</taxon>
        <taxon>Cyprinodontiformes</taxon>
        <taxon>Poeciliidae</taxon>
        <taxon>Poeciliinae</taxon>
        <taxon>Poecilia</taxon>
    </lineage>
</organism>
<keyword evidence="3" id="KW-0547">Nucleotide-binding</keyword>
<evidence type="ECO:0000256" key="6">
    <source>
        <dbReference type="SAM" id="MobiDB-lite"/>
    </source>
</evidence>
<dbReference type="GO" id="GO:0004674">
    <property type="term" value="F:protein serine/threonine kinase activity"/>
    <property type="evidence" value="ECO:0007669"/>
    <property type="project" value="UniProtKB-KW"/>
</dbReference>
<protein>
    <submittedName>
        <fullName evidence="9">Calcium/calmodulin-dependent protein kinase kinase 1, alpha a</fullName>
    </submittedName>
</protein>
<dbReference type="Gene3D" id="3.30.200.20">
    <property type="entry name" value="Phosphorylase Kinase, domain 1"/>
    <property type="match status" value="1"/>
</dbReference>
<dbReference type="Bgee" id="ENSPREG00000008290">
    <property type="expression patterns" value="Expressed in caudal fin and 1 other cell type or tissue"/>
</dbReference>
<dbReference type="PROSITE" id="PS00108">
    <property type="entry name" value="PROTEIN_KINASE_ST"/>
    <property type="match status" value="1"/>
</dbReference>
<reference evidence="9" key="3">
    <citation type="submission" date="2025-09" db="UniProtKB">
        <authorList>
            <consortium name="Ensembl"/>
        </authorList>
    </citation>
    <scope>IDENTIFICATION</scope>
    <source>
        <strain evidence="9">Guanapo</strain>
    </source>
</reference>
<dbReference type="Ensembl" id="ENSPRET00000012358.1">
    <property type="protein sequence ID" value="ENSPREP00000012225.1"/>
    <property type="gene ID" value="ENSPREG00000008290.1"/>
</dbReference>
<sequence length="503" mass="56244">MAMSSDPGCERLDPNSSKQTSSLTDIMAAMTTKDPEGSSANGVKNGKAQQEGVQGKRVQALRPHLSGRKLSLQERGTYLSAGSEGGYTHISPRGARRPTVESKRVSISDSQVRLLLFCLFEQKPQRCDGSYGVVKLAYNEDDDKHYVSLVLCRPPPRGPKAAQGEQPKVLGPLERVYQEIAILKKLDHINIVKLVEVLDDPSEDNLYMGIPVMEVPTETPFSEEQARQYFRDIVLGIEYLHYQKIIHRDIKPSNLLLGDDGHVKIADFGVSNQFEGNDALLSSTAGTPAFMAPETLSEKCKSFSGKVSPVTEMYLFIFTFFGLTCIVDFTPVFFLFVVVVFVPLYLQCPFIDEYILALHNKIKTRPVDFPETPNICEELRTLILRMLDKNPDTRMTIPEIKVLWHWVTQGGTDPLPLEEEHCSMVEVTEEDIQNSVKFVPSLSAVILVKAMLRKRSFSNPFECPSRREERSMSAPGSLLIKSSAGDGPREGELEDLHEDEPFS</sequence>
<feature type="region of interest" description="Disordered" evidence="6">
    <location>
        <begin position="462"/>
        <end position="503"/>
    </location>
</feature>
<dbReference type="Gene3D" id="1.10.510.10">
    <property type="entry name" value="Transferase(Phosphotransferase) domain 1"/>
    <property type="match status" value="1"/>
</dbReference>
<feature type="compositionally biased region" description="Acidic residues" evidence="6">
    <location>
        <begin position="492"/>
        <end position="503"/>
    </location>
</feature>
<keyword evidence="5" id="KW-0067">ATP-binding</keyword>
<keyword evidence="7" id="KW-1133">Transmembrane helix</keyword>
<dbReference type="STRING" id="8081.ENSPREP00000012225"/>
<dbReference type="GeneTree" id="ENSGT00940000154890"/>
<keyword evidence="10" id="KW-1185">Reference proteome</keyword>
<dbReference type="PROSITE" id="PS50011">
    <property type="entry name" value="PROTEIN_KINASE_DOM"/>
    <property type="match status" value="1"/>
</dbReference>
<keyword evidence="7" id="KW-0472">Membrane</keyword>
<evidence type="ECO:0000256" key="1">
    <source>
        <dbReference type="ARBA" id="ARBA00022527"/>
    </source>
</evidence>
<keyword evidence="4" id="KW-0418">Kinase</keyword>
<dbReference type="GO" id="GO:0005524">
    <property type="term" value="F:ATP binding"/>
    <property type="evidence" value="ECO:0007669"/>
    <property type="project" value="UniProtKB-KW"/>
</dbReference>
<reference evidence="10" key="1">
    <citation type="submission" date="2013-11" db="EMBL/GenBank/DDBJ databases">
        <title>The genomic landscape of the Guanapo guppy.</title>
        <authorList>
            <person name="Kuenstner A."/>
            <person name="Dreyer C."/>
        </authorList>
    </citation>
    <scope>NUCLEOTIDE SEQUENCE</scope>
    <source>
        <strain evidence="10">Guanapo</strain>
    </source>
</reference>